<keyword evidence="1" id="KW-0812">Transmembrane</keyword>
<organism evidence="2 3">
    <name type="scientific">Luteimonas lutimaris</name>
    <dbReference type="NCBI Taxonomy" id="698645"/>
    <lineage>
        <taxon>Bacteria</taxon>
        <taxon>Pseudomonadati</taxon>
        <taxon>Pseudomonadota</taxon>
        <taxon>Gammaproteobacteria</taxon>
        <taxon>Lysobacterales</taxon>
        <taxon>Lysobacteraceae</taxon>
        <taxon>Luteimonas</taxon>
    </lineage>
</organism>
<evidence type="ECO:0000256" key="1">
    <source>
        <dbReference type="SAM" id="Phobius"/>
    </source>
</evidence>
<sequence>MIQRSKAFFLSLSLPAKVLMAGVATVVLSWAPILLYLVFVYGLLGVKDGNPIGLGLLMVFGSVLGGAIAMIGLILLLASKIKRASS</sequence>
<name>A0ABP7MVE0_9GAMM</name>
<keyword evidence="1" id="KW-0472">Membrane</keyword>
<accession>A0ABP7MVE0</accession>
<feature type="transmembrane region" description="Helical" evidence="1">
    <location>
        <begin position="56"/>
        <end position="78"/>
    </location>
</feature>
<feature type="transmembrane region" description="Helical" evidence="1">
    <location>
        <begin position="21"/>
        <end position="44"/>
    </location>
</feature>
<dbReference type="EMBL" id="BAAAZU010000024">
    <property type="protein sequence ID" value="GAA3929739.1"/>
    <property type="molecule type" value="Genomic_DNA"/>
</dbReference>
<comment type="caution">
    <text evidence="2">The sequence shown here is derived from an EMBL/GenBank/DDBJ whole genome shotgun (WGS) entry which is preliminary data.</text>
</comment>
<gene>
    <name evidence="2" type="ORF">GCM10022229_24290</name>
</gene>
<evidence type="ECO:0000313" key="2">
    <source>
        <dbReference type="EMBL" id="GAA3929739.1"/>
    </source>
</evidence>
<keyword evidence="1" id="KW-1133">Transmembrane helix</keyword>
<keyword evidence="3" id="KW-1185">Reference proteome</keyword>
<dbReference type="RefSeq" id="WP_344760253.1">
    <property type="nucleotide sequence ID" value="NZ_BAAAZU010000024.1"/>
</dbReference>
<proteinExistence type="predicted"/>
<evidence type="ECO:0000313" key="3">
    <source>
        <dbReference type="Proteomes" id="UP001501727"/>
    </source>
</evidence>
<dbReference type="Proteomes" id="UP001501727">
    <property type="component" value="Unassembled WGS sequence"/>
</dbReference>
<reference evidence="3" key="1">
    <citation type="journal article" date="2019" name="Int. J. Syst. Evol. Microbiol.">
        <title>The Global Catalogue of Microorganisms (GCM) 10K type strain sequencing project: providing services to taxonomists for standard genome sequencing and annotation.</title>
        <authorList>
            <consortium name="The Broad Institute Genomics Platform"/>
            <consortium name="The Broad Institute Genome Sequencing Center for Infectious Disease"/>
            <person name="Wu L."/>
            <person name="Ma J."/>
        </authorList>
    </citation>
    <scope>NUCLEOTIDE SEQUENCE [LARGE SCALE GENOMIC DNA]</scope>
    <source>
        <strain evidence="3">JCM 16916</strain>
    </source>
</reference>
<protein>
    <submittedName>
        <fullName evidence="2">Uncharacterized protein</fullName>
    </submittedName>
</protein>